<organism evidence="2 3">
    <name type="scientific">Schizothecium vesticola</name>
    <dbReference type="NCBI Taxonomy" id="314040"/>
    <lineage>
        <taxon>Eukaryota</taxon>
        <taxon>Fungi</taxon>
        <taxon>Dikarya</taxon>
        <taxon>Ascomycota</taxon>
        <taxon>Pezizomycotina</taxon>
        <taxon>Sordariomycetes</taxon>
        <taxon>Sordariomycetidae</taxon>
        <taxon>Sordariales</taxon>
        <taxon>Schizotheciaceae</taxon>
        <taxon>Schizothecium</taxon>
    </lineage>
</organism>
<name>A0AA40F6K5_9PEZI</name>
<evidence type="ECO:0000313" key="3">
    <source>
        <dbReference type="Proteomes" id="UP001172155"/>
    </source>
</evidence>
<dbReference type="AlphaFoldDB" id="A0AA40F6K5"/>
<gene>
    <name evidence="2" type="ORF">B0T18DRAFT_83737</name>
</gene>
<dbReference type="EMBL" id="JAUKUD010000002">
    <property type="protein sequence ID" value="KAK0752104.1"/>
    <property type="molecule type" value="Genomic_DNA"/>
</dbReference>
<feature type="compositionally biased region" description="Basic and acidic residues" evidence="1">
    <location>
        <begin position="1"/>
        <end position="12"/>
    </location>
</feature>
<feature type="compositionally biased region" description="Pro residues" evidence="1">
    <location>
        <begin position="31"/>
        <end position="44"/>
    </location>
</feature>
<feature type="region of interest" description="Disordered" evidence="1">
    <location>
        <begin position="1"/>
        <end position="71"/>
    </location>
</feature>
<proteinExistence type="predicted"/>
<accession>A0AA40F6K5</accession>
<comment type="caution">
    <text evidence="2">The sequence shown here is derived from an EMBL/GenBank/DDBJ whole genome shotgun (WGS) entry which is preliminary data.</text>
</comment>
<sequence length="158" mass="17224">MEKARCGREELANGRSYPRPAPQSTKVCSGEPPPHLAGPCPTPPKSRQCRASGFGGGGGEQVSRLQPLPSSSNSFGDLVRVFAPDNPWPPDRRLSFSLRASPSRSYRPPTRTVRNVRSSITSGHRAIAWCRWLAERGGAAQCRQGLFWAPRVCCPMVP</sequence>
<evidence type="ECO:0000313" key="2">
    <source>
        <dbReference type="EMBL" id="KAK0752104.1"/>
    </source>
</evidence>
<protein>
    <submittedName>
        <fullName evidence="2">Uncharacterized protein</fullName>
    </submittedName>
</protein>
<keyword evidence="3" id="KW-1185">Reference proteome</keyword>
<reference evidence="2" key="1">
    <citation type="submission" date="2023-06" db="EMBL/GenBank/DDBJ databases">
        <title>Genome-scale phylogeny and comparative genomics of the fungal order Sordariales.</title>
        <authorList>
            <consortium name="Lawrence Berkeley National Laboratory"/>
            <person name="Hensen N."/>
            <person name="Bonometti L."/>
            <person name="Westerberg I."/>
            <person name="Brannstrom I.O."/>
            <person name="Guillou S."/>
            <person name="Cros-Aarteil S."/>
            <person name="Calhoun S."/>
            <person name="Haridas S."/>
            <person name="Kuo A."/>
            <person name="Mondo S."/>
            <person name="Pangilinan J."/>
            <person name="Riley R."/>
            <person name="LaButti K."/>
            <person name="Andreopoulos B."/>
            <person name="Lipzen A."/>
            <person name="Chen C."/>
            <person name="Yanf M."/>
            <person name="Daum C."/>
            <person name="Ng V."/>
            <person name="Clum A."/>
            <person name="Steindorff A."/>
            <person name="Ohm R."/>
            <person name="Martin F."/>
            <person name="Silar P."/>
            <person name="Natvig D."/>
            <person name="Lalanne C."/>
            <person name="Gautier V."/>
            <person name="Ament-velasquez S.L."/>
            <person name="Kruys A."/>
            <person name="Hutchinson M.I."/>
            <person name="Powell A.J."/>
            <person name="Barry K."/>
            <person name="Miller A.N."/>
            <person name="Grigoriev I.V."/>
            <person name="Debuchy R."/>
            <person name="Gladieux P."/>
            <person name="Thoren M.H."/>
            <person name="Johannesson H."/>
        </authorList>
    </citation>
    <scope>NUCLEOTIDE SEQUENCE</scope>
    <source>
        <strain evidence="2">SMH3187-1</strain>
    </source>
</reference>
<evidence type="ECO:0000256" key="1">
    <source>
        <dbReference type="SAM" id="MobiDB-lite"/>
    </source>
</evidence>
<dbReference type="Proteomes" id="UP001172155">
    <property type="component" value="Unassembled WGS sequence"/>
</dbReference>